<sequence length="45" mass="5267">MLMKRFQISLIGWVKGSRLFLAPWLIPDGILYRCGRFDWVSLLGI</sequence>
<accession>A0A7J9IAG4</accession>
<comment type="caution">
    <text evidence="1">The sequence shown here is derived from an EMBL/GenBank/DDBJ whole genome shotgun (WGS) entry which is preliminary data.</text>
</comment>
<reference evidence="1 2" key="1">
    <citation type="journal article" date="2019" name="Genome Biol. Evol.">
        <title>Insights into the evolution of the New World diploid cottons (Gossypium, subgenus Houzingenia) based on genome sequencing.</title>
        <authorList>
            <person name="Grover C.E."/>
            <person name="Arick M.A. 2nd"/>
            <person name="Thrash A."/>
            <person name="Conover J.L."/>
            <person name="Sanders W.S."/>
            <person name="Peterson D.G."/>
            <person name="Frelichowski J.E."/>
            <person name="Scheffler J.A."/>
            <person name="Scheffler B.E."/>
            <person name="Wendel J.F."/>
        </authorList>
    </citation>
    <scope>NUCLEOTIDE SEQUENCE [LARGE SCALE GENOMIC DNA]</scope>
    <source>
        <strain evidence="1">0</strain>
        <tissue evidence="1">Leaf</tissue>
    </source>
</reference>
<name>A0A7J9IAG4_9ROSI</name>
<protein>
    <submittedName>
        <fullName evidence="1">Uncharacterized protein</fullName>
    </submittedName>
</protein>
<dbReference type="AlphaFoldDB" id="A0A7J9IAG4"/>
<evidence type="ECO:0000313" key="1">
    <source>
        <dbReference type="EMBL" id="MBA0819116.1"/>
    </source>
</evidence>
<keyword evidence="2" id="KW-1185">Reference proteome</keyword>
<dbReference type="EMBL" id="JABFAD010327922">
    <property type="protein sequence ID" value="MBA0819116.1"/>
    <property type="molecule type" value="Genomic_DNA"/>
</dbReference>
<evidence type="ECO:0000313" key="2">
    <source>
        <dbReference type="Proteomes" id="UP000593560"/>
    </source>
</evidence>
<organism evidence="1 2">
    <name type="scientific">Gossypium harknessii</name>
    <dbReference type="NCBI Taxonomy" id="34285"/>
    <lineage>
        <taxon>Eukaryota</taxon>
        <taxon>Viridiplantae</taxon>
        <taxon>Streptophyta</taxon>
        <taxon>Embryophyta</taxon>
        <taxon>Tracheophyta</taxon>
        <taxon>Spermatophyta</taxon>
        <taxon>Magnoliopsida</taxon>
        <taxon>eudicotyledons</taxon>
        <taxon>Gunneridae</taxon>
        <taxon>Pentapetalae</taxon>
        <taxon>rosids</taxon>
        <taxon>malvids</taxon>
        <taxon>Malvales</taxon>
        <taxon>Malvaceae</taxon>
        <taxon>Malvoideae</taxon>
        <taxon>Gossypium</taxon>
    </lineage>
</organism>
<dbReference type="Proteomes" id="UP000593560">
    <property type="component" value="Unassembled WGS sequence"/>
</dbReference>
<gene>
    <name evidence="1" type="ORF">Gohar_028059</name>
</gene>
<proteinExistence type="predicted"/>